<evidence type="ECO:0000259" key="3">
    <source>
        <dbReference type="PROSITE" id="PS51078"/>
    </source>
</evidence>
<dbReference type="PANTHER" id="PTHR30466:SF11">
    <property type="entry name" value="FLAVIN-DEPENDENT MONOOXYGENASE, REDUCTASE SUBUNIT HSAB"/>
    <property type="match status" value="1"/>
</dbReference>
<dbReference type="InterPro" id="IPR029016">
    <property type="entry name" value="GAF-like_dom_sf"/>
</dbReference>
<name>E6SCN7_INTC7</name>
<dbReference type="HOGENOM" id="CLU_701768_0_0_11"/>
<dbReference type="SUPFAM" id="SSF55781">
    <property type="entry name" value="GAF domain-like"/>
    <property type="match status" value="1"/>
</dbReference>
<dbReference type="GO" id="GO:0042602">
    <property type="term" value="F:riboflavin reductase (NADPH) activity"/>
    <property type="evidence" value="ECO:0007669"/>
    <property type="project" value="TreeGrafter"/>
</dbReference>
<dbReference type="eggNOG" id="COG1853">
    <property type="taxonomic scope" value="Bacteria"/>
</dbReference>
<evidence type="ECO:0000313" key="5">
    <source>
        <dbReference type="Proteomes" id="UP000008914"/>
    </source>
</evidence>
<dbReference type="Proteomes" id="UP000008914">
    <property type="component" value="Chromosome"/>
</dbReference>
<evidence type="ECO:0000313" key="4">
    <source>
        <dbReference type="EMBL" id="ADU49641.1"/>
    </source>
</evidence>
<dbReference type="AlphaFoldDB" id="E6SCN7"/>
<dbReference type="InterPro" id="IPR012349">
    <property type="entry name" value="Split_barrel_FMN-bd"/>
</dbReference>
<dbReference type="SMART" id="SM00903">
    <property type="entry name" value="Flavin_Reduct"/>
    <property type="match status" value="1"/>
</dbReference>
<accession>E6SCN7</accession>
<dbReference type="Gene3D" id="2.30.110.10">
    <property type="entry name" value="Electron Transport, Fmn-binding Protein, Chain A"/>
    <property type="match status" value="1"/>
</dbReference>
<dbReference type="SUPFAM" id="SSF50475">
    <property type="entry name" value="FMN-binding split barrel"/>
    <property type="match status" value="1"/>
</dbReference>
<dbReference type="OrthoDB" id="9792858at2"/>
<dbReference type="RefSeq" id="WP_013493953.1">
    <property type="nucleotide sequence ID" value="NC_014830.1"/>
</dbReference>
<dbReference type="KEGG" id="ica:Intca_3157"/>
<evidence type="ECO:0000256" key="1">
    <source>
        <dbReference type="ARBA" id="ARBA00008898"/>
    </source>
</evidence>
<comment type="similarity">
    <text evidence="1">Belongs to the non-flavoprotein flavin reductase family.</text>
</comment>
<dbReference type="eggNOG" id="COG1414">
    <property type="taxonomic scope" value="Bacteria"/>
</dbReference>
<organism evidence="4 5">
    <name type="scientific">Intrasporangium calvum (strain ATCC 23552 / DSM 43043 / JCM 3097 / NBRC 12989 / NCIMB 10167 / NRRL B-3866 / 7 KIP)</name>
    <dbReference type="NCBI Taxonomy" id="710696"/>
    <lineage>
        <taxon>Bacteria</taxon>
        <taxon>Bacillati</taxon>
        <taxon>Actinomycetota</taxon>
        <taxon>Actinomycetes</taxon>
        <taxon>Micrococcales</taxon>
        <taxon>Intrasporangiaceae</taxon>
        <taxon>Intrasporangium</taxon>
    </lineage>
</organism>
<dbReference type="Gene3D" id="3.30.450.40">
    <property type="match status" value="1"/>
</dbReference>
<dbReference type="PROSITE" id="PS51078">
    <property type="entry name" value="ICLR_ED"/>
    <property type="match status" value="1"/>
</dbReference>
<dbReference type="GO" id="GO:0010181">
    <property type="term" value="F:FMN binding"/>
    <property type="evidence" value="ECO:0007669"/>
    <property type="project" value="InterPro"/>
</dbReference>
<sequence>MTEATTTGPRLLDPALYREVMGHYPTGVTVVTGTSPEGEPVGMVVGTFTAVSLDPPLVAFMPTTTSGTYGLMRDSAAYCINVLAHDQLDLCRLMAVPRPGKFDDVEWTRSPHGAPALHDAVAHIHCRPHDVITAGDHYIVLCEVEAMEVNRPVTPLLFFQGGYGGFSSRGMSAKGDAELIESVRLAEVARPAAERVARDLGCEAAVLVAANDHELTAAATAYGGNVEPLEPLGVRVPLMPPLGEAYVAWADESVVEAWLGRASSQEPGIVDKYRRRLDAVRSRGFAVSRQREEDRPRYTDLKDAMREYAAGALTPARERAVKSVIAASSPFFETIDIEDGETYDLGAIVVPVLGPDDRVALCLRASQLPSGASAATVRGWVSTLRTAADEVSAQLRSSGRDDYSAYLRSMPGDFMM</sequence>
<reference evidence="4 5" key="1">
    <citation type="journal article" date="2010" name="Stand. Genomic Sci.">
        <title>Complete genome sequence of Intrasporangium calvum type strain (7 KIP).</title>
        <authorList>
            <person name="Del Rio T.G."/>
            <person name="Chertkov O."/>
            <person name="Yasawong M."/>
            <person name="Lucas S."/>
            <person name="Deshpande S."/>
            <person name="Cheng J.F."/>
            <person name="Detter C."/>
            <person name="Tapia R."/>
            <person name="Han C."/>
            <person name="Goodwin L."/>
            <person name="Pitluck S."/>
            <person name="Liolios K."/>
            <person name="Ivanova N."/>
            <person name="Mavromatis K."/>
            <person name="Pati A."/>
            <person name="Chen A."/>
            <person name="Palaniappan K."/>
            <person name="Land M."/>
            <person name="Hauser L."/>
            <person name="Chang Y.J."/>
            <person name="Jeffries C.D."/>
            <person name="Rohde M."/>
            <person name="Pukall R."/>
            <person name="Sikorski J."/>
            <person name="Goker M."/>
            <person name="Woyke T."/>
            <person name="Bristow J."/>
            <person name="Eisen J.A."/>
            <person name="Markowitz V."/>
            <person name="Hugenholtz P."/>
            <person name="Kyrpides N.C."/>
            <person name="Klenk H.P."/>
            <person name="Lapidus A."/>
        </authorList>
    </citation>
    <scope>NUCLEOTIDE SEQUENCE [LARGE SCALE GENOMIC DNA]</scope>
    <source>
        <strain evidence="5">ATCC 23552 / DSM 43043 / JCM 3097 / NBRC 12989 / 7 KIP</strain>
    </source>
</reference>
<protein>
    <submittedName>
        <fullName evidence="4">Flavin reductase domain protein FMN-binding protein</fullName>
    </submittedName>
</protein>
<dbReference type="EMBL" id="CP002343">
    <property type="protein sequence ID" value="ADU49641.1"/>
    <property type="molecule type" value="Genomic_DNA"/>
</dbReference>
<dbReference type="Pfam" id="PF01613">
    <property type="entry name" value="Flavin_Reduct"/>
    <property type="match status" value="1"/>
</dbReference>
<gene>
    <name evidence="4" type="ordered locus">Intca_3157</name>
</gene>
<dbReference type="PANTHER" id="PTHR30466">
    <property type="entry name" value="FLAVIN REDUCTASE"/>
    <property type="match status" value="1"/>
</dbReference>
<dbReference type="InterPro" id="IPR050268">
    <property type="entry name" value="NADH-dep_flavin_reductase"/>
</dbReference>
<evidence type="ECO:0000256" key="2">
    <source>
        <dbReference type="ARBA" id="ARBA00023002"/>
    </source>
</evidence>
<dbReference type="InterPro" id="IPR002563">
    <property type="entry name" value="Flavin_Rdtase-like_dom"/>
</dbReference>
<feature type="domain" description="IclR-ED" evidence="3">
    <location>
        <begin position="171"/>
        <end position="397"/>
    </location>
</feature>
<dbReference type="STRING" id="710696.Intca_3157"/>
<proteinExistence type="inferred from homology"/>
<keyword evidence="2" id="KW-0560">Oxidoreductase</keyword>
<dbReference type="InterPro" id="IPR014757">
    <property type="entry name" value="Tscrpt_reg_IclR_C"/>
</dbReference>
<keyword evidence="5" id="KW-1185">Reference proteome</keyword>